<dbReference type="RefSeq" id="WP_382392656.1">
    <property type="nucleotide sequence ID" value="NZ_JBHUNA010000017.1"/>
</dbReference>
<evidence type="ECO:0000313" key="1">
    <source>
        <dbReference type="EMBL" id="MFD2760803.1"/>
    </source>
</evidence>
<proteinExistence type="predicted"/>
<organism evidence="1 2">
    <name type="scientific">Lentibacillus juripiscarius</name>
    <dbReference type="NCBI Taxonomy" id="257446"/>
    <lineage>
        <taxon>Bacteria</taxon>
        <taxon>Bacillati</taxon>
        <taxon>Bacillota</taxon>
        <taxon>Bacilli</taxon>
        <taxon>Bacillales</taxon>
        <taxon>Bacillaceae</taxon>
        <taxon>Lentibacillus</taxon>
    </lineage>
</organism>
<reference evidence="2" key="1">
    <citation type="journal article" date="2019" name="Int. J. Syst. Evol. Microbiol.">
        <title>The Global Catalogue of Microorganisms (GCM) 10K type strain sequencing project: providing services to taxonomists for standard genome sequencing and annotation.</title>
        <authorList>
            <consortium name="The Broad Institute Genomics Platform"/>
            <consortium name="The Broad Institute Genome Sequencing Center for Infectious Disease"/>
            <person name="Wu L."/>
            <person name="Ma J."/>
        </authorList>
    </citation>
    <scope>NUCLEOTIDE SEQUENCE [LARGE SCALE GENOMIC DNA]</scope>
    <source>
        <strain evidence="2">TISTR 1535</strain>
    </source>
</reference>
<protein>
    <submittedName>
        <fullName evidence="1">Uncharacterized protein</fullName>
    </submittedName>
</protein>
<evidence type="ECO:0000313" key="2">
    <source>
        <dbReference type="Proteomes" id="UP001597502"/>
    </source>
</evidence>
<comment type="caution">
    <text evidence="1">The sequence shown here is derived from an EMBL/GenBank/DDBJ whole genome shotgun (WGS) entry which is preliminary data.</text>
</comment>
<dbReference type="Proteomes" id="UP001597502">
    <property type="component" value="Unassembled WGS sequence"/>
</dbReference>
<keyword evidence="2" id="KW-1185">Reference proteome</keyword>
<dbReference type="EMBL" id="JBHUNA010000017">
    <property type="protein sequence ID" value="MFD2760803.1"/>
    <property type="molecule type" value="Genomic_DNA"/>
</dbReference>
<gene>
    <name evidence="1" type="ORF">ACFSUO_07465</name>
</gene>
<name>A0ABW5V545_9BACI</name>
<sequence>MLHSEQASTGKERSLRVILPELYSFITTELEDRYNIHPYDIQANAVKEASGYKIILYYGDNYAHQKAQSFSVKSLQSFDTELTAFIEEVGESCKEVMIADYYRMMKP</sequence>
<accession>A0ABW5V545</accession>